<keyword evidence="1" id="KW-0732">Signal</keyword>
<dbReference type="Proteomes" id="UP000198131">
    <property type="component" value="Unassembled WGS sequence"/>
</dbReference>
<evidence type="ECO:0000313" key="2">
    <source>
        <dbReference type="EMBL" id="SNC60790.1"/>
    </source>
</evidence>
<name>A0A212T4K8_9BACT</name>
<proteinExistence type="predicted"/>
<gene>
    <name evidence="2" type="ORF">SAMN06265337_0333</name>
</gene>
<protein>
    <submittedName>
        <fullName evidence="2">Heavy-metal resistance</fullName>
    </submittedName>
</protein>
<reference evidence="3" key="1">
    <citation type="submission" date="2017-06" db="EMBL/GenBank/DDBJ databases">
        <authorList>
            <person name="Varghese N."/>
            <person name="Submissions S."/>
        </authorList>
    </citation>
    <scope>NUCLEOTIDE SEQUENCE [LARGE SCALE GENOMIC DNA]</scope>
    <source>
        <strain evidence="3">DSM 11116</strain>
    </source>
</reference>
<dbReference type="AlphaFoldDB" id="A0A212T4K8"/>
<organism evidence="2 3">
    <name type="scientific">Hymenobacter gelipurpurascens</name>
    <dbReference type="NCBI Taxonomy" id="89968"/>
    <lineage>
        <taxon>Bacteria</taxon>
        <taxon>Pseudomonadati</taxon>
        <taxon>Bacteroidota</taxon>
        <taxon>Cytophagia</taxon>
        <taxon>Cytophagales</taxon>
        <taxon>Hymenobacteraceae</taxon>
        <taxon>Hymenobacter</taxon>
    </lineage>
</organism>
<feature type="signal peptide" evidence="1">
    <location>
        <begin position="1"/>
        <end position="23"/>
    </location>
</feature>
<dbReference type="RefSeq" id="WP_088841685.1">
    <property type="nucleotide sequence ID" value="NZ_FYEW01000001.1"/>
</dbReference>
<feature type="chain" id="PRO_5012194415" evidence="1">
    <location>
        <begin position="24"/>
        <end position="163"/>
    </location>
</feature>
<keyword evidence="3" id="KW-1185">Reference proteome</keyword>
<sequence>MKYLLRSFWAFLLLATVSWSASAQTPAARQGRLNQLENAKIAYITEKVSLTQDQAQKFWPVYNDFSTKRRELNRQMRQLRTTNLDALSDQQIKDGLGQAMDLREQEVKLEKEYFGKFQKILSIRQVGKLYGAEREFTREVIKRVADRRGGAGRSFTPSGQLDN</sequence>
<dbReference type="EMBL" id="FYEW01000001">
    <property type="protein sequence ID" value="SNC60790.1"/>
    <property type="molecule type" value="Genomic_DNA"/>
</dbReference>
<evidence type="ECO:0000313" key="3">
    <source>
        <dbReference type="Proteomes" id="UP000198131"/>
    </source>
</evidence>
<accession>A0A212T4K8</accession>
<evidence type="ECO:0000256" key="1">
    <source>
        <dbReference type="SAM" id="SignalP"/>
    </source>
</evidence>